<proteinExistence type="predicted"/>
<accession>A0A9W6NQ53</accession>
<organism evidence="1 2">
    <name type="scientific">Dactylosporangium matsuzakiense</name>
    <dbReference type="NCBI Taxonomy" id="53360"/>
    <lineage>
        <taxon>Bacteria</taxon>
        <taxon>Bacillati</taxon>
        <taxon>Actinomycetota</taxon>
        <taxon>Actinomycetes</taxon>
        <taxon>Micromonosporales</taxon>
        <taxon>Micromonosporaceae</taxon>
        <taxon>Dactylosporangium</taxon>
    </lineage>
</organism>
<evidence type="ECO:0000313" key="2">
    <source>
        <dbReference type="Proteomes" id="UP001143480"/>
    </source>
</evidence>
<gene>
    <name evidence="1" type="ORF">GCM10017581_064840</name>
</gene>
<dbReference type="Proteomes" id="UP001143480">
    <property type="component" value="Unassembled WGS sequence"/>
</dbReference>
<reference evidence="1" key="1">
    <citation type="journal article" date="2014" name="Int. J. Syst. Evol. Microbiol.">
        <title>Complete genome sequence of Corynebacterium casei LMG S-19264T (=DSM 44701T), isolated from a smear-ripened cheese.</title>
        <authorList>
            <consortium name="US DOE Joint Genome Institute (JGI-PGF)"/>
            <person name="Walter F."/>
            <person name="Albersmeier A."/>
            <person name="Kalinowski J."/>
            <person name="Ruckert C."/>
        </authorList>
    </citation>
    <scope>NUCLEOTIDE SEQUENCE</scope>
    <source>
        <strain evidence="1">VKM Ac-1321</strain>
    </source>
</reference>
<comment type="caution">
    <text evidence="1">The sequence shown here is derived from an EMBL/GenBank/DDBJ whole genome shotgun (WGS) entry which is preliminary data.</text>
</comment>
<dbReference type="AlphaFoldDB" id="A0A9W6NQ53"/>
<evidence type="ECO:0000313" key="1">
    <source>
        <dbReference type="EMBL" id="GLL04737.1"/>
    </source>
</evidence>
<reference evidence="1" key="2">
    <citation type="submission" date="2023-01" db="EMBL/GenBank/DDBJ databases">
        <authorList>
            <person name="Sun Q."/>
            <person name="Evtushenko L."/>
        </authorList>
    </citation>
    <scope>NUCLEOTIDE SEQUENCE</scope>
    <source>
        <strain evidence="1">VKM Ac-1321</strain>
    </source>
</reference>
<sequence>MIAVSDPSATAMTYTECAAVLSGLGLPVRFSIAQLIAVVQERRGRPLQLIPRDLPSLSPHGLWLAMETNDYVVYDSNAGLVRQHQIIGHEIGHMLFDDGAEAGLMQRTSYERPIERRTEIFGTVVLERVHDWGAASERAHADPSLAVRLSTMLEGGTGGAGEAQDHRSPTEYAGARVWARSADDCTEPCDGCAYLGSIDGRRHRRASLRHILGA</sequence>
<keyword evidence="2" id="KW-1185">Reference proteome</keyword>
<protein>
    <recommendedName>
        <fullName evidence="3">IrrE N-terminal-like domain-containing protein</fullName>
    </recommendedName>
</protein>
<dbReference type="EMBL" id="BSFP01000049">
    <property type="protein sequence ID" value="GLL04737.1"/>
    <property type="molecule type" value="Genomic_DNA"/>
</dbReference>
<evidence type="ECO:0008006" key="3">
    <source>
        <dbReference type="Google" id="ProtNLM"/>
    </source>
</evidence>
<name>A0A9W6NQ53_9ACTN</name>